<organism evidence="1 2">
    <name type="scientific">Staphylococcus coagulans</name>
    <dbReference type="NCBI Taxonomy" id="74706"/>
    <lineage>
        <taxon>Bacteria</taxon>
        <taxon>Bacillati</taxon>
        <taxon>Bacillota</taxon>
        <taxon>Bacilli</taxon>
        <taxon>Bacillales</taxon>
        <taxon>Staphylococcaceae</taxon>
        <taxon>Staphylococcus</taxon>
    </lineage>
</organism>
<sequence length="99" mass="11307">MKNKSKIKSYLLEKIDSDNPVQVEKVDRYLNLLTIFYDLDKDIKSKGLMVETVNASQTFLKPNPAIAEKNKVNTSLLAIEKSLGLNKIEEEPVTRRDLL</sequence>
<dbReference type="RefSeq" id="WP_182281092.1">
    <property type="nucleotide sequence ID" value="NZ_JABBLJ010000001.1"/>
</dbReference>
<accession>A0A9X0TMJ7</accession>
<evidence type="ECO:0000313" key="2">
    <source>
        <dbReference type="Proteomes" id="UP000524893"/>
    </source>
</evidence>
<gene>
    <name evidence="1" type="ORF">HR081_09985</name>
</gene>
<comment type="caution">
    <text evidence="1">The sequence shown here is derived from an EMBL/GenBank/DDBJ whole genome shotgun (WGS) entry which is preliminary data.</text>
</comment>
<dbReference type="AlphaFoldDB" id="A0A9X0TMJ7"/>
<dbReference type="Proteomes" id="UP000524893">
    <property type="component" value="Unassembled WGS sequence"/>
</dbReference>
<dbReference type="Pfam" id="PF05119">
    <property type="entry name" value="Terminase_4"/>
    <property type="match status" value="1"/>
</dbReference>
<protein>
    <submittedName>
        <fullName evidence="1">P27 family phage terminase small subunit</fullName>
    </submittedName>
</protein>
<proteinExistence type="predicted"/>
<dbReference type="EMBL" id="JABTCN010000037">
    <property type="protein sequence ID" value="MBA8777203.1"/>
    <property type="molecule type" value="Genomic_DNA"/>
</dbReference>
<evidence type="ECO:0000313" key="1">
    <source>
        <dbReference type="EMBL" id="MBA8777203.1"/>
    </source>
</evidence>
<name>A0A9X0TMJ7_9STAP</name>
<dbReference type="InterPro" id="IPR006448">
    <property type="entry name" value="Phage_term_ssu_P27"/>
</dbReference>
<reference evidence="1 2" key="1">
    <citation type="journal article" date="2020" name="Access Microbiol">
        <title>Isolation and genome sequencing of Staphylococcus schleiferi subspecies coagulans from Antarctic seals.</title>
        <authorList>
            <person name="Foster G."/>
            <person name="Robb A."/>
            <person name="Paterson G.K."/>
        </authorList>
    </citation>
    <scope>NUCLEOTIDE SEQUENCE [LARGE SCALE GENOMIC DNA]</scope>
    <source>
        <strain evidence="1 2">M615/02/4</strain>
    </source>
</reference>